<organism evidence="10 11">
    <name type="scientific">Pseudomonas nitroreducens</name>
    <dbReference type="NCBI Taxonomy" id="46680"/>
    <lineage>
        <taxon>Bacteria</taxon>
        <taxon>Pseudomonadati</taxon>
        <taxon>Pseudomonadota</taxon>
        <taxon>Gammaproteobacteria</taxon>
        <taxon>Pseudomonadales</taxon>
        <taxon>Pseudomonadaceae</taxon>
        <taxon>Pseudomonas</taxon>
    </lineage>
</organism>
<gene>
    <name evidence="10" type="ORF">CEG18_09710</name>
</gene>
<comment type="subcellular location">
    <subcellularLocation>
        <location evidence="1 8">Cell membrane</location>
        <topology evidence="1 8">Multi-pass membrane protein</topology>
    </subcellularLocation>
</comment>
<dbReference type="Pfam" id="PF00528">
    <property type="entry name" value="BPD_transp_1"/>
    <property type="match status" value="1"/>
</dbReference>
<dbReference type="GO" id="GO:0048473">
    <property type="term" value="P:D-methionine transmembrane transport"/>
    <property type="evidence" value="ECO:0007669"/>
    <property type="project" value="TreeGrafter"/>
</dbReference>
<evidence type="ECO:0000256" key="8">
    <source>
        <dbReference type="RuleBase" id="RU363032"/>
    </source>
</evidence>
<proteinExistence type="inferred from homology"/>
<evidence type="ECO:0000313" key="10">
    <source>
        <dbReference type="EMBL" id="OWP51135.1"/>
    </source>
</evidence>
<evidence type="ECO:0000256" key="3">
    <source>
        <dbReference type="ARBA" id="ARBA00022448"/>
    </source>
</evidence>
<evidence type="ECO:0000256" key="6">
    <source>
        <dbReference type="ARBA" id="ARBA00022989"/>
    </source>
</evidence>
<evidence type="ECO:0000256" key="2">
    <source>
        <dbReference type="ARBA" id="ARBA00007069"/>
    </source>
</evidence>
<evidence type="ECO:0000256" key="5">
    <source>
        <dbReference type="ARBA" id="ARBA00022692"/>
    </source>
</evidence>
<dbReference type="EMBL" id="NJBA01000003">
    <property type="protein sequence ID" value="OWP51135.1"/>
    <property type="molecule type" value="Genomic_DNA"/>
</dbReference>
<evidence type="ECO:0000313" key="11">
    <source>
        <dbReference type="Proteomes" id="UP000198145"/>
    </source>
</evidence>
<accession>A0A246F9X2</accession>
<keyword evidence="7 8" id="KW-0472">Membrane</keyword>
<dbReference type="GO" id="GO:0005886">
    <property type="term" value="C:plasma membrane"/>
    <property type="evidence" value="ECO:0007669"/>
    <property type="project" value="UniProtKB-SubCell"/>
</dbReference>
<dbReference type="InterPro" id="IPR051322">
    <property type="entry name" value="AA_ABC_Transporter_Permease"/>
</dbReference>
<dbReference type="Gene3D" id="1.10.3720.10">
    <property type="entry name" value="MetI-like"/>
    <property type="match status" value="1"/>
</dbReference>
<dbReference type="FunFam" id="1.10.3720.10:FF:000002">
    <property type="entry name" value="D-methionine ABC transporter permease MetI"/>
    <property type="match status" value="1"/>
</dbReference>
<dbReference type="PANTHER" id="PTHR30450:SF1">
    <property type="entry name" value="D-METHIONINE TRANSPORT SYSTEM PERMEASE PROTEIN METI-RELATED"/>
    <property type="match status" value="1"/>
</dbReference>
<keyword evidence="4" id="KW-1003">Cell membrane</keyword>
<sequence>MDGWFRNLDWHDLGQACLDTLAMLGGALAFTVLLGLPLGVMLYLTGKRQLHEKPGLYRALSVAVNMLRSLPFIILLIVLIPVTTLVTGTSLGVPGAIPPLVVGCTPFFARLVETALREVDRGLVEATQAMGASTWQIIWHTLLPEARTGLIAAVTVTAIVLVDYTAMSGVIGGGGLGDLAIRFGYQRFQTDVMIITVALLILLVQALQMSGDRLVARYTRR</sequence>
<keyword evidence="3 8" id="KW-0813">Transport</keyword>
<dbReference type="eggNOG" id="COG2011">
    <property type="taxonomic scope" value="Bacteria"/>
</dbReference>
<reference evidence="10 11" key="1">
    <citation type="submission" date="2017-06" db="EMBL/GenBank/DDBJ databases">
        <title>Draft genome of Pseudomonas nitroreducens DF05.</title>
        <authorList>
            <person name="Iyer R."/>
        </authorList>
    </citation>
    <scope>NUCLEOTIDE SEQUENCE [LARGE SCALE GENOMIC DNA]</scope>
    <source>
        <strain evidence="10 11">DF05</strain>
    </source>
</reference>
<dbReference type="CDD" id="cd06261">
    <property type="entry name" value="TM_PBP2"/>
    <property type="match status" value="1"/>
</dbReference>
<feature type="transmembrane region" description="Helical" evidence="8">
    <location>
        <begin position="192"/>
        <end position="211"/>
    </location>
</feature>
<evidence type="ECO:0000256" key="1">
    <source>
        <dbReference type="ARBA" id="ARBA00004651"/>
    </source>
</evidence>
<evidence type="ECO:0000256" key="7">
    <source>
        <dbReference type="ARBA" id="ARBA00023136"/>
    </source>
</evidence>
<comment type="caution">
    <text evidence="10">The sequence shown here is derived from an EMBL/GenBank/DDBJ whole genome shotgun (WGS) entry which is preliminary data.</text>
</comment>
<feature type="transmembrane region" description="Helical" evidence="8">
    <location>
        <begin position="92"/>
        <end position="112"/>
    </location>
</feature>
<feature type="domain" description="ABC transmembrane type-1" evidence="9">
    <location>
        <begin position="17"/>
        <end position="208"/>
    </location>
</feature>
<dbReference type="AlphaFoldDB" id="A0A246F9X2"/>
<dbReference type="InterPro" id="IPR035906">
    <property type="entry name" value="MetI-like_sf"/>
</dbReference>
<evidence type="ECO:0000256" key="4">
    <source>
        <dbReference type="ARBA" id="ARBA00022475"/>
    </source>
</evidence>
<dbReference type="Proteomes" id="UP000198145">
    <property type="component" value="Unassembled WGS sequence"/>
</dbReference>
<dbReference type="PANTHER" id="PTHR30450">
    <property type="entry name" value="ABC TRANSPORTER PERMEASE"/>
    <property type="match status" value="1"/>
</dbReference>
<dbReference type="RefSeq" id="WP_088417303.1">
    <property type="nucleotide sequence ID" value="NZ_NJBA01000003.1"/>
</dbReference>
<dbReference type="STRING" id="46680.GCA_000807755_00224"/>
<feature type="transmembrane region" description="Helical" evidence="8">
    <location>
        <begin position="56"/>
        <end position="80"/>
    </location>
</feature>
<name>A0A246F9X2_PSENT</name>
<protein>
    <submittedName>
        <fullName evidence="10">Metal ABC transporter permease</fullName>
    </submittedName>
</protein>
<dbReference type="PROSITE" id="PS50928">
    <property type="entry name" value="ABC_TM1"/>
    <property type="match status" value="1"/>
</dbReference>
<feature type="transmembrane region" description="Helical" evidence="8">
    <location>
        <begin position="150"/>
        <end position="172"/>
    </location>
</feature>
<feature type="transmembrane region" description="Helical" evidence="8">
    <location>
        <begin position="20"/>
        <end position="44"/>
    </location>
</feature>
<keyword evidence="5 8" id="KW-0812">Transmembrane</keyword>
<comment type="similarity">
    <text evidence="2">Belongs to the binding-protein-dependent transport system permease family. CysTW subfamily.</text>
</comment>
<evidence type="ECO:0000259" key="9">
    <source>
        <dbReference type="PROSITE" id="PS50928"/>
    </source>
</evidence>
<dbReference type="InterPro" id="IPR000515">
    <property type="entry name" value="MetI-like"/>
</dbReference>
<dbReference type="SUPFAM" id="SSF161098">
    <property type="entry name" value="MetI-like"/>
    <property type="match status" value="1"/>
</dbReference>
<keyword evidence="6 8" id="KW-1133">Transmembrane helix</keyword>